<evidence type="ECO:0000259" key="4">
    <source>
        <dbReference type="PROSITE" id="PS50977"/>
    </source>
</evidence>
<protein>
    <recommendedName>
        <fullName evidence="4">HTH tetR-type domain-containing protein</fullName>
    </recommendedName>
</protein>
<dbReference type="PRINTS" id="PR00455">
    <property type="entry name" value="HTHTETR"/>
</dbReference>
<feature type="compositionally biased region" description="Low complexity" evidence="3">
    <location>
        <begin position="98"/>
        <end position="143"/>
    </location>
</feature>
<feature type="domain" description="HTH tetR-type" evidence="4">
    <location>
        <begin position="13"/>
        <end position="73"/>
    </location>
</feature>
<evidence type="ECO:0000256" key="1">
    <source>
        <dbReference type="ARBA" id="ARBA00023125"/>
    </source>
</evidence>
<dbReference type="PROSITE" id="PS50977">
    <property type="entry name" value="HTH_TETR_2"/>
    <property type="match status" value="1"/>
</dbReference>
<dbReference type="Proteomes" id="UP000680750">
    <property type="component" value="Chromosome"/>
</dbReference>
<evidence type="ECO:0000256" key="2">
    <source>
        <dbReference type="PROSITE-ProRule" id="PRU00335"/>
    </source>
</evidence>
<dbReference type="InterPro" id="IPR009057">
    <property type="entry name" value="Homeodomain-like_sf"/>
</dbReference>
<dbReference type="KEGG" id="aser:Asera_30640"/>
<dbReference type="InterPro" id="IPR036271">
    <property type="entry name" value="Tet_transcr_reg_TetR-rel_C_sf"/>
</dbReference>
<feature type="DNA-binding region" description="H-T-H motif" evidence="2">
    <location>
        <begin position="36"/>
        <end position="55"/>
    </location>
</feature>
<gene>
    <name evidence="5" type="ORF">Asera_30640</name>
</gene>
<evidence type="ECO:0000256" key="3">
    <source>
        <dbReference type="SAM" id="MobiDB-lite"/>
    </source>
</evidence>
<proteinExistence type="predicted"/>
<organism evidence="5 6">
    <name type="scientific">Actinocatenispora sera</name>
    <dbReference type="NCBI Taxonomy" id="390989"/>
    <lineage>
        <taxon>Bacteria</taxon>
        <taxon>Bacillati</taxon>
        <taxon>Actinomycetota</taxon>
        <taxon>Actinomycetes</taxon>
        <taxon>Micromonosporales</taxon>
        <taxon>Micromonosporaceae</taxon>
        <taxon>Actinocatenispora</taxon>
    </lineage>
</organism>
<feature type="region of interest" description="Disordered" evidence="3">
    <location>
        <begin position="77"/>
        <end position="154"/>
    </location>
</feature>
<dbReference type="InterPro" id="IPR049397">
    <property type="entry name" value="EthR_C"/>
</dbReference>
<evidence type="ECO:0000313" key="6">
    <source>
        <dbReference type="Proteomes" id="UP000680750"/>
    </source>
</evidence>
<accession>A0A810L3H4</accession>
<keyword evidence="6" id="KW-1185">Reference proteome</keyword>
<feature type="compositionally biased region" description="Pro residues" evidence="3">
    <location>
        <begin position="85"/>
        <end position="97"/>
    </location>
</feature>
<dbReference type="GO" id="GO:0003677">
    <property type="term" value="F:DNA binding"/>
    <property type="evidence" value="ECO:0007669"/>
    <property type="project" value="UniProtKB-UniRule"/>
</dbReference>
<dbReference type="Pfam" id="PF21313">
    <property type="entry name" value="EthR_C"/>
    <property type="match status" value="1"/>
</dbReference>
<sequence length="288" mass="29165">MTARRDDPAASAPELRERVLDALRDLLQERTFESLSVAEIIAAARVSRASFYFYFAGKQAALAELVRRAVGAGHQAAQPWTRSAPPAPGSLPAPAPASPGATASAGAGASPGGPASAGGAESAGGAASAGGAESAGGAASAGGESAGGGEPAGAAVDPDAALRAGIEAGATLWLDNAGVLRAIVENWGSDQQLRQLWLDQMATFTAATTARIQADPEAMRRLDGVDVAAVAASLTWLGERLYYLAACGVPPFDDRAVLVDTLHHVWTSTLHPAAVAGTRDSETDPRYT</sequence>
<keyword evidence="1 2" id="KW-0238">DNA-binding</keyword>
<evidence type="ECO:0000313" key="5">
    <source>
        <dbReference type="EMBL" id="BCJ28956.1"/>
    </source>
</evidence>
<dbReference type="EMBL" id="AP023354">
    <property type="protein sequence ID" value="BCJ28956.1"/>
    <property type="molecule type" value="Genomic_DNA"/>
</dbReference>
<reference evidence="5" key="1">
    <citation type="submission" date="2020-08" db="EMBL/GenBank/DDBJ databases">
        <title>Whole genome shotgun sequence of Actinocatenispora sera NBRC 101916.</title>
        <authorList>
            <person name="Komaki H."/>
            <person name="Tamura T."/>
        </authorList>
    </citation>
    <scope>NUCLEOTIDE SEQUENCE</scope>
    <source>
        <strain evidence="5">NBRC 101916</strain>
    </source>
</reference>
<name>A0A810L3H4_9ACTN</name>
<dbReference type="InterPro" id="IPR001647">
    <property type="entry name" value="HTH_TetR"/>
</dbReference>
<dbReference type="Gene3D" id="1.10.357.10">
    <property type="entry name" value="Tetracycline Repressor, domain 2"/>
    <property type="match status" value="2"/>
</dbReference>
<dbReference type="RefSeq" id="WP_244843891.1">
    <property type="nucleotide sequence ID" value="NZ_AP023354.1"/>
</dbReference>
<dbReference type="SUPFAM" id="SSF46689">
    <property type="entry name" value="Homeodomain-like"/>
    <property type="match status" value="1"/>
</dbReference>
<dbReference type="AlphaFoldDB" id="A0A810L3H4"/>
<dbReference type="SUPFAM" id="SSF48498">
    <property type="entry name" value="Tetracyclin repressor-like, C-terminal domain"/>
    <property type="match status" value="1"/>
</dbReference>
<dbReference type="Pfam" id="PF00440">
    <property type="entry name" value="TetR_N"/>
    <property type="match status" value="1"/>
</dbReference>